<dbReference type="AlphaFoldDB" id="A0A5B7KF31"/>
<reference evidence="2 3" key="1">
    <citation type="submission" date="2019-05" db="EMBL/GenBank/DDBJ databases">
        <title>Another draft genome of Portunus trituberculatus and its Hox gene families provides insights of decapod evolution.</title>
        <authorList>
            <person name="Jeong J.-H."/>
            <person name="Song I."/>
            <person name="Kim S."/>
            <person name="Choi T."/>
            <person name="Kim D."/>
            <person name="Ryu S."/>
            <person name="Kim W."/>
        </authorList>
    </citation>
    <scope>NUCLEOTIDE SEQUENCE [LARGE SCALE GENOMIC DNA]</scope>
    <source>
        <tissue evidence="2">Muscle</tissue>
    </source>
</reference>
<comment type="caution">
    <text evidence="2">The sequence shown here is derived from an EMBL/GenBank/DDBJ whole genome shotgun (WGS) entry which is preliminary data.</text>
</comment>
<evidence type="ECO:0000313" key="2">
    <source>
        <dbReference type="EMBL" id="MPD05297.1"/>
    </source>
</evidence>
<name>A0A5B7KF31_PORTR</name>
<accession>A0A5B7KF31</accession>
<feature type="region of interest" description="Disordered" evidence="1">
    <location>
        <begin position="1"/>
        <end position="33"/>
    </location>
</feature>
<protein>
    <submittedName>
        <fullName evidence="2">Uncharacterized protein</fullName>
    </submittedName>
</protein>
<evidence type="ECO:0000313" key="3">
    <source>
        <dbReference type="Proteomes" id="UP000324222"/>
    </source>
</evidence>
<keyword evidence="3" id="KW-1185">Reference proteome</keyword>
<evidence type="ECO:0000256" key="1">
    <source>
        <dbReference type="SAM" id="MobiDB-lite"/>
    </source>
</evidence>
<dbReference type="EMBL" id="VSRR010145339">
    <property type="protein sequence ID" value="MPD05297.1"/>
    <property type="molecule type" value="Genomic_DNA"/>
</dbReference>
<organism evidence="2 3">
    <name type="scientific">Portunus trituberculatus</name>
    <name type="common">Swimming crab</name>
    <name type="synonym">Neptunus trituberculatus</name>
    <dbReference type="NCBI Taxonomy" id="210409"/>
    <lineage>
        <taxon>Eukaryota</taxon>
        <taxon>Metazoa</taxon>
        <taxon>Ecdysozoa</taxon>
        <taxon>Arthropoda</taxon>
        <taxon>Crustacea</taxon>
        <taxon>Multicrustacea</taxon>
        <taxon>Malacostraca</taxon>
        <taxon>Eumalacostraca</taxon>
        <taxon>Eucarida</taxon>
        <taxon>Decapoda</taxon>
        <taxon>Pleocyemata</taxon>
        <taxon>Brachyura</taxon>
        <taxon>Eubrachyura</taxon>
        <taxon>Portunoidea</taxon>
        <taxon>Portunidae</taxon>
        <taxon>Portuninae</taxon>
        <taxon>Portunus</taxon>
    </lineage>
</organism>
<gene>
    <name evidence="2" type="ORF">E2C01_101031</name>
</gene>
<proteinExistence type="predicted"/>
<sequence>MPRRSLPQRNALCPSDHTPLPSTSHPCHQSPFPSPRCQSALQLRSASLSSLHLNVCSGKLR</sequence>
<dbReference type="Proteomes" id="UP000324222">
    <property type="component" value="Unassembled WGS sequence"/>
</dbReference>